<evidence type="ECO:0000256" key="2">
    <source>
        <dbReference type="ARBA" id="ARBA00022692"/>
    </source>
</evidence>
<evidence type="ECO:0000256" key="3">
    <source>
        <dbReference type="ARBA" id="ARBA00022989"/>
    </source>
</evidence>
<feature type="transmembrane region" description="Helical" evidence="5">
    <location>
        <begin position="20"/>
        <end position="50"/>
    </location>
</feature>
<accession>A0ABQ2DMV5</accession>
<sequence>MIAAHNTSYLAKLPAGLKFGALLVVSIGLYLIGSWQILSVLLLVSVLVLLSARVNFRQLRMPLVTLLLILAIVFVSLGIQTTWDSALVSVLRLLTMCMFAYAVSLTTTFDAMLELFQQVASPLRHVGANPAQISLGLSLAIRFIPELKRAYLEVREAQHARGLANNPLAVAVPLVIRSLRIAEDTAEALEARGYDSAEHSK</sequence>
<dbReference type="PANTHER" id="PTHR33514:SF13">
    <property type="entry name" value="PROTEIN ABCI12, CHLOROPLASTIC"/>
    <property type="match status" value="1"/>
</dbReference>
<dbReference type="Pfam" id="PF02361">
    <property type="entry name" value="CbiQ"/>
    <property type="match status" value="1"/>
</dbReference>
<dbReference type="PANTHER" id="PTHR33514">
    <property type="entry name" value="PROTEIN ABCI12, CHLOROPLASTIC"/>
    <property type="match status" value="1"/>
</dbReference>
<evidence type="ECO:0000256" key="5">
    <source>
        <dbReference type="SAM" id="Phobius"/>
    </source>
</evidence>
<dbReference type="GeneID" id="303304726"/>
<dbReference type="EMBL" id="BMKX01000005">
    <property type="protein sequence ID" value="GGJ64039.1"/>
    <property type="molecule type" value="Genomic_DNA"/>
</dbReference>
<gene>
    <name evidence="6" type="ORF">GCM10007173_23720</name>
</gene>
<name>A0ABQ2DMV5_9MICC</name>
<dbReference type="CDD" id="cd16914">
    <property type="entry name" value="EcfT"/>
    <property type="match status" value="1"/>
</dbReference>
<keyword evidence="4 5" id="KW-0472">Membrane</keyword>
<evidence type="ECO:0000313" key="6">
    <source>
        <dbReference type="EMBL" id="GGJ64039.1"/>
    </source>
</evidence>
<comment type="caution">
    <text evidence="6">The sequence shown here is derived from an EMBL/GenBank/DDBJ whole genome shotgun (WGS) entry which is preliminary data.</text>
</comment>
<reference evidence="7" key="1">
    <citation type="journal article" date="2019" name="Int. J. Syst. Evol. Microbiol.">
        <title>The Global Catalogue of Microorganisms (GCM) 10K type strain sequencing project: providing services to taxonomists for standard genome sequencing and annotation.</title>
        <authorList>
            <consortium name="The Broad Institute Genomics Platform"/>
            <consortium name="The Broad Institute Genome Sequencing Center for Infectious Disease"/>
            <person name="Wu L."/>
            <person name="Ma J."/>
        </authorList>
    </citation>
    <scope>NUCLEOTIDE SEQUENCE [LARGE SCALE GENOMIC DNA]</scope>
    <source>
        <strain evidence="7">CGMCC 1.3685</strain>
    </source>
</reference>
<dbReference type="RefSeq" id="WP_188685860.1">
    <property type="nucleotide sequence ID" value="NZ_BMKX01000005.1"/>
</dbReference>
<feature type="transmembrane region" description="Helical" evidence="5">
    <location>
        <begin position="62"/>
        <end position="79"/>
    </location>
</feature>
<evidence type="ECO:0000313" key="7">
    <source>
        <dbReference type="Proteomes" id="UP000606115"/>
    </source>
</evidence>
<protein>
    <submittedName>
        <fullName evidence="6">Cobalt ABC transporter</fullName>
    </submittedName>
</protein>
<keyword evidence="7" id="KW-1185">Reference proteome</keyword>
<keyword evidence="3 5" id="KW-1133">Transmembrane helix</keyword>
<comment type="subcellular location">
    <subcellularLocation>
        <location evidence="1">Membrane</location>
        <topology evidence="1">Multi-pass membrane protein</topology>
    </subcellularLocation>
</comment>
<organism evidence="6 7">
    <name type="scientific">Glutamicibacter ardleyensis</name>
    <dbReference type="NCBI Taxonomy" id="225894"/>
    <lineage>
        <taxon>Bacteria</taxon>
        <taxon>Bacillati</taxon>
        <taxon>Actinomycetota</taxon>
        <taxon>Actinomycetes</taxon>
        <taxon>Micrococcales</taxon>
        <taxon>Micrococcaceae</taxon>
        <taxon>Glutamicibacter</taxon>
    </lineage>
</organism>
<feature type="transmembrane region" description="Helical" evidence="5">
    <location>
        <begin position="85"/>
        <end position="103"/>
    </location>
</feature>
<dbReference type="Proteomes" id="UP000606115">
    <property type="component" value="Unassembled WGS sequence"/>
</dbReference>
<proteinExistence type="predicted"/>
<evidence type="ECO:0000256" key="1">
    <source>
        <dbReference type="ARBA" id="ARBA00004141"/>
    </source>
</evidence>
<evidence type="ECO:0000256" key="4">
    <source>
        <dbReference type="ARBA" id="ARBA00023136"/>
    </source>
</evidence>
<keyword evidence="2 5" id="KW-0812">Transmembrane</keyword>
<dbReference type="InterPro" id="IPR003339">
    <property type="entry name" value="ABC/ECF_trnsptr_transmembrane"/>
</dbReference>